<name>A0A3S5BPA0_9PLAT</name>
<evidence type="ECO:0000313" key="2">
    <source>
        <dbReference type="EMBL" id="VEL11807.1"/>
    </source>
</evidence>
<protein>
    <submittedName>
        <fullName evidence="2">Uncharacterized protein</fullName>
    </submittedName>
</protein>
<dbReference type="AlphaFoldDB" id="A0A3S5BPA0"/>
<sequence length="201" mass="22178">MGGEGLSVCVGSLLCCGVLAGLADGQAGVRIRHGATWPESPPGLVRQMSRVSNAASDWRSAFPQSPRRKYSRTATPETADVSPCLHIRHSLSVAKAACHDDSMSCSCRSDLNLPLTPHRDTKPSCRHDEKLSRFQNRSTHFVLLCDEKVCEGFQLWPNREISRHLDVLAVDSSESVLELLSFDARLDSFEPSLVWPGLMYK</sequence>
<accession>A0A3S5BPA0</accession>
<keyword evidence="1" id="KW-0732">Signal</keyword>
<keyword evidence="3" id="KW-1185">Reference proteome</keyword>
<proteinExistence type="predicted"/>
<dbReference type="EMBL" id="CAAALY010012917">
    <property type="protein sequence ID" value="VEL11807.1"/>
    <property type="molecule type" value="Genomic_DNA"/>
</dbReference>
<comment type="caution">
    <text evidence="2">The sequence shown here is derived from an EMBL/GenBank/DDBJ whole genome shotgun (WGS) entry which is preliminary data.</text>
</comment>
<reference evidence="2" key="1">
    <citation type="submission" date="2018-11" db="EMBL/GenBank/DDBJ databases">
        <authorList>
            <consortium name="Pathogen Informatics"/>
        </authorList>
    </citation>
    <scope>NUCLEOTIDE SEQUENCE</scope>
</reference>
<evidence type="ECO:0000313" key="3">
    <source>
        <dbReference type="Proteomes" id="UP000784294"/>
    </source>
</evidence>
<organism evidence="2 3">
    <name type="scientific">Protopolystoma xenopodis</name>
    <dbReference type="NCBI Taxonomy" id="117903"/>
    <lineage>
        <taxon>Eukaryota</taxon>
        <taxon>Metazoa</taxon>
        <taxon>Spiralia</taxon>
        <taxon>Lophotrochozoa</taxon>
        <taxon>Platyhelminthes</taxon>
        <taxon>Monogenea</taxon>
        <taxon>Polyopisthocotylea</taxon>
        <taxon>Polystomatidea</taxon>
        <taxon>Polystomatidae</taxon>
        <taxon>Protopolystoma</taxon>
    </lineage>
</organism>
<feature type="signal peptide" evidence="1">
    <location>
        <begin position="1"/>
        <end position="25"/>
    </location>
</feature>
<feature type="chain" id="PRO_5018611694" evidence="1">
    <location>
        <begin position="26"/>
        <end position="201"/>
    </location>
</feature>
<evidence type="ECO:0000256" key="1">
    <source>
        <dbReference type="SAM" id="SignalP"/>
    </source>
</evidence>
<dbReference type="Proteomes" id="UP000784294">
    <property type="component" value="Unassembled WGS sequence"/>
</dbReference>
<gene>
    <name evidence="2" type="ORF">PXEA_LOCUS5247</name>
</gene>